<evidence type="ECO:0000313" key="6">
    <source>
        <dbReference type="Proteomes" id="UP000031561"/>
    </source>
</evidence>
<reference evidence="5 6" key="1">
    <citation type="journal article" date="2015" name="Genome Announc.">
        <title>Draft Genome Sequence of Filamentous Marine Cyanobacterium Lyngbya confervoides Strain BDU141951.</title>
        <authorList>
            <person name="Chandrababunaidu M.M."/>
            <person name="Sen D."/>
            <person name="Tripathy S."/>
        </authorList>
    </citation>
    <scope>NUCLEOTIDE SEQUENCE [LARGE SCALE GENOMIC DNA]</scope>
    <source>
        <strain evidence="5 6">BDU141951</strain>
    </source>
</reference>
<dbReference type="InterPro" id="IPR022644">
    <property type="entry name" value="De-COase2_N"/>
</dbReference>
<feature type="domain" description="Orn/DAP/Arg decarboxylase 2 N-terminal" evidence="4">
    <location>
        <begin position="49"/>
        <end position="293"/>
    </location>
</feature>
<dbReference type="Gene3D" id="2.40.37.10">
    <property type="entry name" value="Lyase, Ornithine Decarboxylase, Chain A, domain 1"/>
    <property type="match status" value="1"/>
</dbReference>
<comment type="caution">
    <text evidence="5">The sequence shown here is derived from an EMBL/GenBank/DDBJ whole genome shotgun (WGS) entry which is preliminary data.</text>
</comment>
<dbReference type="AlphaFoldDB" id="A0ABD4SZQ0"/>
<dbReference type="InterPro" id="IPR029066">
    <property type="entry name" value="PLP-binding_barrel"/>
</dbReference>
<name>A0ABD4SZQ0_9CYAN</name>
<protein>
    <recommendedName>
        <fullName evidence="4">Orn/DAP/Arg decarboxylase 2 N-terminal domain-containing protein</fullName>
    </recommendedName>
</protein>
<evidence type="ECO:0000259" key="4">
    <source>
        <dbReference type="Pfam" id="PF02784"/>
    </source>
</evidence>
<feature type="modified residue" description="N6-(pyridoxal phosphate)lysine" evidence="3">
    <location>
        <position position="73"/>
    </location>
</feature>
<feature type="active site" description="Proton donor" evidence="3">
    <location>
        <position position="358"/>
    </location>
</feature>
<dbReference type="SUPFAM" id="SSF51419">
    <property type="entry name" value="PLP-binding barrel"/>
    <property type="match status" value="1"/>
</dbReference>
<accession>A0ABD4SZQ0</accession>
<dbReference type="PANTHER" id="PTHR43727:SF2">
    <property type="entry name" value="GROUP IV DECARBOXYLASE"/>
    <property type="match status" value="1"/>
</dbReference>
<keyword evidence="2 3" id="KW-0663">Pyridoxal phosphate</keyword>
<dbReference type="SUPFAM" id="SSF50621">
    <property type="entry name" value="Alanine racemase C-terminal domain-like"/>
    <property type="match status" value="1"/>
</dbReference>
<dbReference type="Pfam" id="PF02784">
    <property type="entry name" value="Orn_Arg_deC_N"/>
    <property type="match status" value="1"/>
</dbReference>
<gene>
    <name evidence="5" type="ORF">QQ91_0003335</name>
</gene>
<evidence type="ECO:0000313" key="5">
    <source>
        <dbReference type="EMBL" id="MCM1981864.1"/>
    </source>
</evidence>
<dbReference type="Gene3D" id="3.20.20.10">
    <property type="entry name" value="Alanine racemase"/>
    <property type="match status" value="1"/>
</dbReference>
<dbReference type="PANTHER" id="PTHR43727">
    <property type="entry name" value="DIAMINOPIMELATE DECARBOXYLASE"/>
    <property type="match status" value="1"/>
</dbReference>
<proteinExistence type="predicted"/>
<dbReference type="GO" id="GO:0016831">
    <property type="term" value="F:carboxy-lyase activity"/>
    <property type="evidence" value="ECO:0007669"/>
    <property type="project" value="UniProtKB-KW"/>
</dbReference>
<dbReference type="InterPro" id="IPR009006">
    <property type="entry name" value="Ala_racemase/Decarboxylase_C"/>
</dbReference>
<dbReference type="InterPro" id="IPR002433">
    <property type="entry name" value="Orn_de-COase"/>
</dbReference>
<evidence type="ECO:0000256" key="2">
    <source>
        <dbReference type="ARBA" id="ARBA00022898"/>
    </source>
</evidence>
<sequence>MTHQVLKGNLKVLDRTLPSRSQGTAWYQQLDIQAIAHRYSTPLYITNQARIVQNLRAYQDLLGETKNVYFPVKVNPCLATFKLLAKLGCSADCASRREVQLARLAGVPETQLSYYSPALDLNLAITLLSNGGSVVIDSPSALRALSDHLEGKDFPGKLLLRVNPPLYHSYRGTADYQKHTAHGHESSQFGLPSEEVIPFLNSTTLPFSGLHIHVGTQMDNVEVFQESLEALHELCDVIHAITPHRIVELNLGGGLGVAAHAGERFPLISDLAKALQDRFRPELTYKMEPGNALFGDATVLLTQVMTRKSSRGKGWAIVNVGTDQLLKVTLAGFAQEILRADGTPLPRSGMDSIAGPLCFAGDILLPETDLSGIEEGDVLLLPKVGAYCRSIGNRFNGQTEPAMLMVDEDQELGLVYGPEDPYWQPVIQSFQPAALEELPGEAKPFTPEQFNQLRSVYLHQECSQDRYTFHECIRVAPGQYEMSIEVHSSVAFISAPTVMRIISDAAVAVIIDSLGCEEKTISVWGSRFNVSLKSLLRSKRRHRLRIHLTERTQSPHSKNQELIAYWQLGEGAGSGNILALV</sequence>
<organism evidence="5 6">
    <name type="scientific">Lyngbya confervoides BDU141951</name>
    <dbReference type="NCBI Taxonomy" id="1574623"/>
    <lineage>
        <taxon>Bacteria</taxon>
        <taxon>Bacillati</taxon>
        <taxon>Cyanobacteriota</taxon>
        <taxon>Cyanophyceae</taxon>
        <taxon>Oscillatoriophycideae</taxon>
        <taxon>Oscillatoriales</taxon>
        <taxon>Microcoleaceae</taxon>
        <taxon>Lyngbya</taxon>
    </lineage>
</organism>
<comment type="cofactor">
    <cofactor evidence="1 3">
        <name>pyridoxal 5'-phosphate</name>
        <dbReference type="ChEBI" id="CHEBI:597326"/>
    </cofactor>
</comment>
<dbReference type="PRINTS" id="PR01182">
    <property type="entry name" value="ORNDCRBXLASE"/>
</dbReference>
<dbReference type="RefSeq" id="WP_166279975.1">
    <property type="nucleotide sequence ID" value="NZ_JTHE03000023.1"/>
</dbReference>
<dbReference type="Proteomes" id="UP000031561">
    <property type="component" value="Unassembled WGS sequence"/>
</dbReference>
<evidence type="ECO:0000256" key="1">
    <source>
        <dbReference type="ARBA" id="ARBA00001933"/>
    </source>
</evidence>
<dbReference type="EMBL" id="JTHE03000023">
    <property type="protein sequence ID" value="MCM1981864.1"/>
    <property type="molecule type" value="Genomic_DNA"/>
</dbReference>
<dbReference type="InterPro" id="IPR000183">
    <property type="entry name" value="Orn/DAP/Arg_de-COase"/>
</dbReference>
<keyword evidence="6" id="KW-1185">Reference proteome</keyword>
<dbReference type="PRINTS" id="PR01179">
    <property type="entry name" value="ODADCRBXLASE"/>
</dbReference>
<evidence type="ECO:0000256" key="3">
    <source>
        <dbReference type="PIRSR" id="PIRSR600183-50"/>
    </source>
</evidence>